<dbReference type="Proteomes" id="UP000004038">
    <property type="component" value="Unassembled WGS sequence"/>
</dbReference>
<reference evidence="1 2" key="1">
    <citation type="journal article" date="2012" name="J. Bacteriol.">
        <title>Draft Genome Sequence of Sinorhizobium meliloti CCNWSX0020, a Nitrogen-Fixing Symbiont with Copper Tolerance Capability Isolated from Lead-Zinc Mine Tailings.</title>
        <authorList>
            <person name="Li Z."/>
            <person name="Ma Z."/>
            <person name="Hao X."/>
            <person name="Wei G."/>
        </authorList>
    </citation>
    <scope>NUCLEOTIDE SEQUENCE [LARGE SCALE GENOMIC DNA]</scope>
    <source>
        <strain evidence="1 2">CCNWSX0020</strain>
    </source>
</reference>
<dbReference type="AlphaFoldDB" id="H0G668"/>
<protein>
    <submittedName>
        <fullName evidence="1">Uncharacterized protein</fullName>
    </submittedName>
</protein>
<organism evidence="1 2">
    <name type="scientific">Sinorhizobium meliloti CCNWSX0020</name>
    <dbReference type="NCBI Taxonomy" id="1107881"/>
    <lineage>
        <taxon>Bacteria</taxon>
        <taxon>Pseudomonadati</taxon>
        <taxon>Pseudomonadota</taxon>
        <taxon>Alphaproteobacteria</taxon>
        <taxon>Hyphomicrobiales</taxon>
        <taxon>Rhizobiaceae</taxon>
        <taxon>Sinorhizobium/Ensifer group</taxon>
        <taxon>Sinorhizobium</taxon>
    </lineage>
</organism>
<proteinExistence type="predicted"/>
<accession>H0G668</accession>
<gene>
    <name evidence="1" type="ORF">SM0020_24925</name>
</gene>
<dbReference type="EMBL" id="AGVV01000065">
    <property type="protein sequence ID" value="EHK75211.1"/>
    <property type="molecule type" value="Genomic_DNA"/>
</dbReference>
<name>H0G668_RHIML</name>
<sequence length="102" mass="11515">MTRDTKKVWLIQGYNSLKRLFAYRVSPALSEAEVGDLLQRLAARDLSPAEIVGASVRKGMRNYNALLEVRKEQRERTILSVGENPHYIASLHSEAELADMNS</sequence>
<evidence type="ECO:0000313" key="1">
    <source>
        <dbReference type="EMBL" id="EHK75211.1"/>
    </source>
</evidence>
<evidence type="ECO:0000313" key="2">
    <source>
        <dbReference type="Proteomes" id="UP000004038"/>
    </source>
</evidence>